<sequence>MKQMTVFLRAAGAFRVRRDGFGFAFRAEAAVAALLLQGIANMESKLQSSPLQFPDVILLAAIAVLLCGCSSAPHQDDSPLVSANMATQFGDAALPEAGTRLPTFSDDRASSVVIPDSGFIKQQLNAVHSLPFQPLGRDLGTDIVIGRASDDRYTAGVGWEDGDDNVKLSLLRQQSVGDGFDGLWLTSLQENLHQLRSTTLST</sequence>
<name>A0ABW1ZXQ2_9GAMM</name>
<accession>A0ABW1ZXQ2</accession>
<reference evidence="2" key="1">
    <citation type="journal article" date="2019" name="Int. J. Syst. Evol. Microbiol.">
        <title>The Global Catalogue of Microorganisms (GCM) 10K type strain sequencing project: providing services to taxonomists for standard genome sequencing and annotation.</title>
        <authorList>
            <consortium name="The Broad Institute Genomics Platform"/>
            <consortium name="The Broad Institute Genome Sequencing Center for Infectious Disease"/>
            <person name="Wu L."/>
            <person name="Ma J."/>
        </authorList>
    </citation>
    <scope>NUCLEOTIDE SEQUENCE [LARGE SCALE GENOMIC DNA]</scope>
    <source>
        <strain evidence="2">NBRC 111756</strain>
    </source>
</reference>
<evidence type="ECO:0000313" key="2">
    <source>
        <dbReference type="Proteomes" id="UP001596422"/>
    </source>
</evidence>
<evidence type="ECO:0000313" key="1">
    <source>
        <dbReference type="EMBL" id="MFC6669957.1"/>
    </source>
</evidence>
<organism evidence="1 2">
    <name type="scientific">Marinobacterium aestuariivivens</name>
    <dbReference type="NCBI Taxonomy" id="1698799"/>
    <lineage>
        <taxon>Bacteria</taxon>
        <taxon>Pseudomonadati</taxon>
        <taxon>Pseudomonadota</taxon>
        <taxon>Gammaproteobacteria</taxon>
        <taxon>Oceanospirillales</taxon>
        <taxon>Oceanospirillaceae</taxon>
        <taxon>Marinobacterium</taxon>
    </lineage>
</organism>
<dbReference type="RefSeq" id="WP_379908476.1">
    <property type="nucleotide sequence ID" value="NZ_JBHSWE010000001.1"/>
</dbReference>
<dbReference type="Proteomes" id="UP001596422">
    <property type="component" value="Unassembled WGS sequence"/>
</dbReference>
<gene>
    <name evidence="1" type="ORF">ACFQDL_07570</name>
</gene>
<dbReference type="EMBL" id="JBHSWE010000001">
    <property type="protein sequence ID" value="MFC6669957.1"/>
    <property type="molecule type" value="Genomic_DNA"/>
</dbReference>
<comment type="caution">
    <text evidence="1">The sequence shown here is derived from an EMBL/GenBank/DDBJ whole genome shotgun (WGS) entry which is preliminary data.</text>
</comment>
<proteinExistence type="predicted"/>
<keyword evidence="2" id="KW-1185">Reference proteome</keyword>
<protein>
    <submittedName>
        <fullName evidence="1">Uncharacterized protein</fullName>
    </submittedName>
</protein>